<dbReference type="EMBL" id="VIBQ01000065">
    <property type="protein sequence ID" value="KAB8571237.1"/>
    <property type="molecule type" value="Genomic_DNA"/>
</dbReference>
<dbReference type="InterPro" id="IPR036987">
    <property type="entry name" value="SRA-YDG_sf"/>
</dbReference>
<evidence type="ECO:0000313" key="7">
    <source>
        <dbReference type="Proteomes" id="UP000327013"/>
    </source>
</evidence>
<evidence type="ECO:0000256" key="3">
    <source>
        <dbReference type="PROSITE-ProRule" id="PRU00358"/>
    </source>
</evidence>
<keyword evidence="7" id="KW-1185">Reference proteome</keyword>
<dbReference type="InterPro" id="IPR046341">
    <property type="entry name" value="SET_dom_sf"/>
</dbReference>
<evidence type="ECO:0000256" key="4">
    <source>
        <dbReference type="SAM" id="MobiDB-lite"/>
    </source>
</evidence>
<dbReference type="Gene3D" id="2.170.270.10">
    <property type="entry name" value="SET domain"/>
    <property type="match status" value="1"/>
</dbReference>
<sequence>MGVMENMLHSESFRTVTSVNGRHSEGRLGKSASENGYCSFSVRDFPLGCGPFVPRIQSMEMLEQKNVLTSKEEKVEEMFLPCGLKCWSPSGPSVGPSAVPNGNGLRKTMAQKNAPCLSKEEESVKVVASPKNKSLGQEKSDMGDWPLEETEKTDLKRMGEDVQSHNNRAITRNKVRETLRPFQVVCRKLLQEEAKSKEQRKTNRRVDQKASKILKKIGNDVNTGEKILGSVPGVEVGDEFHYRMELNIIGLHRPSQAGIDFMKHDGEILAISIVSSGGYFDDLDNSDSLTYTGQGGNVMNTDKEPEDQKLEQGNLALKNSMHKRNPVRVIRGCGSSNGKIYISIMVYIWWRNIGRNWGHMVSWFSIFSWTEFQVNELAWKEVQKSRKIKIREGLCVDDISQGKELISISVVNTIDDEKPAPFKYITSMIYPY</sequence>
<dbReference type="InterPro" id="IPR015947">
    <property type="entry name" value="PUA-like_sf"/>
</dbReference>
<dbReference type="PANTHER" id="PTHR45660">
    <property type="entry name" value="HISTONE-LYSINE N-METHYLTRANSFERASE SETMAR"/>
    <property type="match status" value="1"/>
</dbReference>
<dbReference type="PROSITE" id="PS51015">
    <property type="entry name" value="YDG"/>
    <property type="match status" value="1"/>
</dbReference>
<dbReference type="AlphaFoldDB" id="A0A5N6L1R5"/>
<protein>
    <recommendedName>
        <fullName evidence="5">YDG domain-containing protein</fullName>
    </recommendedName>
</protein>
<dbReference type="GO" id="GO:0000775">
    <property type="term" value="C:chromosome, centromeric region"/>
    <property type="evidence" value="ECO:0007669"/>
    <property type="project" value="UniProtKB-SubCell"/>
</dbReference>
<dbReference type="PANTHER" id="PTHR45660:SF46">
    <property type="entry name" value="HISTONE-LYSINE N-METHYLTRANSFERASE, H3 LYSINE-9 SPECIFIC SUVH6"/>
    <property type="match status" value="1"/>
</dbReference>
<reference evidence="6 7" key="1">
    <citation type="submission" date="2019-06" db="EMBL/GenBank/DDBJ databases">
        <title>A chromosomal-level reference genome of Carpinus fangiana (Coryloideae, Betulaceae).</title>
        <authorList>
            <person name="Yang X."/>
            <person name="Wang Z."/>
            <person name="Zhang L."/>
            <person name="Hao G."/>
            <person name="Liu J."/>
            <person name="Yang Y."/>
        </authorList>
    </citation>
    <scope>NUCLEOTIDE SEQUENCE [LARGE SCALE GENOMIC DNA]</scope>
    <source>
        <strain evidence="6">Cfa_2016G</strain>
        <tissue evidence="6">Leaf</tissue>
    </source>
</reference>
<dbReference type="InterPro" id="IPR003105">
    <property type="entry name" value="SRA_YDG"/>
</dbReference>
<proteinExistence type="predicted"/>
<dbReference type="Gene3D" id="2.30.280.10">
    <property type="entry name" value="SRA-YDG"/>
    <property type="match status" value="1"/>
</dbReference>
<organism evidence="6 7">
    <name type="scientific">Carpinus fangiana</name>
    <dbReference type="NCBI Taxonomy" id="176857"/>
    <lineage>
        <taxon>Eukaryota</taxon>
        <taxon>Viridiplantae</taxon>
        <taxon>Streptophyta</taxon>
        <taxon>Embryophyta</taxon>
        <taxon>Tracheophyta</taxon>
        <taxon>Spermatophyta</taxon>
        <taxon>Magnoliopsida</taxon>
        <taxon>eudicotyledons</taxon>
        <taxon>Gunneridae</taxon>
        <taxon>Pentapetalae</taxon>
        <taxon>rosids</taxon>
        <taxon>fabids</taxon>
        <taxon>Fagales</taxon>
        <taxon>Betulaceae</taxon>
        <taxon>Carpinus</taxon>
    </lineage>
</organism>
<accession>A0A5N6L1R5</accession>
<dbReference type="GO" id="GO:0003690">
    <property type="term" value="F:double-stranded DNA binding"/>
    <property type="evidence" value="ECO:0007669"/>
    <property type="project" value="TreeGrafter"/>
</dbReference>
<name>A0A5N6L1R5_9ROSI</name>
<evidence type="ECO:0000256" key="2">
    <source>
        <dbReference type="ARBA" id="ARBA00023242"/>
    </source>
</evidence>
<gene>
    <name evidence="6" type="ORF">FH972_025695</name>
</gene>
<evidence type="ECO:0000259" key="5">
    <source>
        <dbReference type="PROSITE" id="PS51015"/>
    </source>
</evidence>
<comment type="caution">
    <text evidence="6">The sequence shown here is derived from an EMBL/GenBank/DDBJ whole genome shotgun (WGS) entry which is preliminary data.</text>
</comment>
<evidence type="ECO:0000256" key="1">
    <source>
        <dbReference type="ARBA" id="ARBA00004584"/>
    </source>
</evidence>
<dbReference type="Pfam" id="PF02182">
    <property type="entry name" value="SAD_SRA"/>
    <property type="match status" value="1"/>
</dbReference>
<keyword evidence="2 3" id="KW-0539">Nucleus</keyword>
<comment type="subcellular location">
    <subcellularLocation>
        <location evidence="1">Chromosome</location>
        <location evidence="1">Centromere</location>
    </subcellularLocation>
    <subcellularLocation>
        <location evidence="3">Nucleus</location>
    </subcellularLocation>
</comment>
<feature type="region of interest" description="Disordered" evidence="4">
    <location>
        <begin position="111"/>
        <end position="144"/>
    </location>
</feature>
<dbReference type="GO" id="GO:0005634">
    <property type="term" value="C:nucleus"/>
    <property type="evidence" value="ECO:0007669"/>
    <property type="project" value="UniProtKB-SubCell"/>
</dbReference>
<dbReference type="SUPFAM" id="SSF88697">
    <property type="entry name" value="PUA domain-like"/>
    <property type="match status" value="1"/>
</dbReference>
<dbReference type="OrthoDB" id="5792673at2759"/>
<dbReference type="InterPro" id="IPR051357">
    <property type="entry name" value="H3K9_HMTase_SUVAR3-9"/>
</dbReference>
<evidence type="ECO:0000313" key="6">
    <source>
        <dbReference type="EMBL" id="KAB8571237.1"/>
    </source>
</evidence>
<dbReference type="Proteomes" id="UP000327013">
    <property type="component" value="Unassembled WGS sequence"/>
</dbReference>
<dbReference type="SMART" id="SM00466">
    <property type="entry name" value="SRA"/>
    <property type="match status" value="1"/>
</dbReference>
<feature type="domain" description="YDG" evidence="5">
    <location>
        <begin position="229"/>
        <end position="376"/>
    </location>
</feature>
<dbReference type="GO" id="GO:0042054">
    <property type="term" value="F:histone methyltransferase activity"/>
    <property type="evidence" value="ECO:0007669"/>
    <property type="project" value="TreeGrafter"/>
</dbReference>